<dbReference type="InterPro" id="IPR006047">
    <property type="entry name" value="GH13_cat_dom"/>
</dbReference>
<keyword evidence="3" id="KW-0326">Glycosidase</keyword>
<dbReference type="InterPro" id="IPR045857">
    <property type="entry name" value="O16G_dom_2"/>
</dbReference>
<dbReference type="GO" id="GO:0009313">
    <property type="term" value="P:oligosaccharide catabolic process"/>
    <property type="evidence" value="ECO:0007669"/>
    <property type="project" value="TreeGrafter"/>
</dbReference>
<dbReference type="Pfam" id="PF00128">
    <property type="entry name" value="Alpha-amylase"/>
    <property type="match status" value="1"/>
</dbReference>
<dbReference type="GO" id="GO:0004556">
    <property type="term" value="F:alpha-amylase activity"/>
    <property type="evidence" value="ECO:0007669"/>
    <property type="project" value="TreeGrafter"/>
</dbReference>
<dbReference type="InterPro" id="IPR013780">
    <property type="entry name" value="Glyco_hydro_b"/>
</dbReference>
<dbReference type="SUPFAM" id="SSF51011">
    <property type="entry name" value="Glycosyl hydrolase domain"/>
    <property type="match status" value="1"/>
</dbReference>
<feature type="region of interest" description="Disordered" evidence="4">
    <location>
        <begin position="349"/>
        <end position="372"/>
    </location>
</feature>
<dbReference type="EMBL" id="CP045121">
    <property type="protein sequence ID" value="QIN80636.1"/>
    <property type="molecule type" value="Genomic_DNA"/>
</dbReference>
<evidence type="ECO:0000256" key="3">
    <source>
        <dbReference type="ARBA" id="ARBA00023295"/>
    </source>
</evidence>
<evidence type="ECO:0000256" key="4">
    <source>
        <dbReference type="SAM" id="MobiDB-lite"/>
    </source>
</evidence>
<keyword evidence="7" id="KW-1185">Reference proteome</keyword>
<dbReference type="RefSeq" id="WP_166398310.1">
    <property type="nucleotide sequence ID" value="NZ_CP045121.1"/>
</dbReference>
<dbReference type="Proteomes" id="UP000502706">
    <property type="component" value="Chromosome"/>
</dbReference>
<dbReference type="AlphaFoldDB" id="A0A6G8Q2E3"/>
<dbReference type="InterPro" id="IPR017853">
    <property type="entry name" value="GH"/>
</dbReference>
<keyword evidence="2" id="KW-0378">Hydrolase</keyword>
<dbReference type="CDD" id="cd11331">
    <property type="entry name" value="AmyAc_OligoGlu_like"/>
    <property type="match status" value="1"/>
</dbReference>
<comment type="similarity">
    <text evidence="1">Belongs to the glycosyl hydrolase 13 family.</text>
</comment>
<dbReference type="FunFam" id="3.90.400.10:FF:000002">
    <property type="entry name" value="Sucrose isomerase"/>
    <property type="match status" value="1"/>
</dbReference>
<evidence type="ECO:0000256" key="1">
    <source>
        <dbReference type="ARBA" id="ARBA00008061"/>
    </source>
</evidence>
<proteinExistence type="inferred from homology"/>
<dbReference type="SUPFAM" id="SSF51445">
    <property type="entry name" value="(Trans)glycosidases"/>
    <property type="match status" value="1"/>
</dbReference>
<dbReference type="PANTHER" id="PTHR10357">
    <property type="entry name" value="ALPHA-AMYLASE FAMILY MEMBER"/>
    <property type="match status" value="1"/>
</dbReference>
<sequence length="516" mass="57306">MDSSGDGVGDLRGIAQGLPYLSWLGVDAVWISPFYPSPMKDFGYDVSDHGHVDPAFGTLEDFDALVAEAHRLGLKVVLDYVPNHTSDRHPWFEESRSSRDSPKRDWYLWRDPDPGTGGPPNNWLASFGGPGWTYDDATGQYYYHAYLPEQPDLNWRNGEVRAAMLGVLRFWLERGADGFRVDALRQLFKDELFRDNPPNPDHDPEGSPYDALLPVFSTDRPEVHEAVRGMRAVLDGYGGKLLVGELYLPIERLVAYYGEDGTGVHLPTNMHLIPTPWNAREVASLVERYEAALPEGAWPNWVLGNHDRSRIASRVGAAQAPVAAMLLLTLRGTPTIYYGDEIGMHDVPISPEKTQDPWERNVPGRGLGRDPERTPMQWTAGAKAGFCPPDAEPWLPVAEDHDRTNVAAERDDPASILTLHRRLLALRRATPALASGSYTPVPATGDALAYLREADGRRFLVALNLGHAPHHQLVPETGPTTRGRVILSTHPDREGEETDGELRLRPDEGLIVELLD</sequence>
<dbReference type="Gene3D" id="2.60.40.1180">
    <property type="entry name" value="Golgi alpha-mannosidase II"/>
    <property type="match status" value="1"/>
</dbReference>
<dbReference type="PANTHER" id="PTHR10357:SF179">
    <property type="entry name" value="NEUTRAL AND BASIC AMINO ACID TRANSPORT PROTEIN RBAT"/>
    <property type="match status" value="1"/>
</dbReference>
<dbReference type="Gene3D" id="3.90.400.10">
    <property type="entry name" value="Oligo-1,6-glucosidase, Domain 2"/>
    <property type="match status" value="1"/>
</dbReference>
<accession>A0A6G8Q2E3</accession>
<evidence type="ECO:0000256" key="2">
    <source>
        <dbReference type="ARBA" id="ARBA00022801"/>
    </source>
</evidence>
<gene>
    <name evidence="6" type="ORF">GBA65_02920</name>
</gene>
<name>A0A6G8Q2E3_9ACTN</name>
<protein>
    <submittedName>
        <fullName evidence="6">DUF3459 domain-containing protein</fullName>
    </submittedName>
</protein>
<organism evidence="6 7">
    <name type="scientific">Rubrobacter marinus</name>
    <dbReference type="NCBI Taxonomy" id="2653852"/>
    <lineage>
        <taxon>Bacteria</taxon>
        <taxon>Bacillati</taxon>
        <taxon>Actinomycetota</taxon>
        <taxon>Rubrobacteria</taxon>
        <taxon>Rubrobacterales</taxon>
        <taxon>Rubrobacteraceae</taxon>
        <taxon>Rubrobacter</taxon>
    </lineage>
</organism>
<feature type="domain" description="Glycosyl hydrolase family 13 catalytic" evidence="5">
    <location>
        <begin position="1"/>
        <end position="373"/>
    </location>
</feature>
<evidence type="ECO:0000259" key="5">
    <source>
        <dbReference type="SMART" id="SM00642"/>
    </source>
</evidence>
<dbReference type="Gene3D" id="3.20.20.80">
    <property type="entry name" value="Glycosidases"/>
    <property type="match status" value="2"/>
</dbReference>
<dbReference type="SMART" id="SM00642">
    <property type="entry name" value="Aamy"/>
    <property type="match status" value="1"/>
</dbReference>
<evidence type="ECO:0000313" key="7">
    <source>
        <dbReference type="Proteomes" id="UP000502706"/>
    </source>
</evidence>
<evidence type="ECO:0000313" key="6">
    <source>
        <dbReference type="EMBL" id="QIN80636.1"/>
    </source>
</evidence>
<dbReference type="KEGG" id="rmar:GBA65_02920"/>
<reference evidence="6 7" key="1">
    <citation type="submission" date="2019-10" db="EMBL/GenBank/DDBJ databases">
        <title>Rubrobacter sp nov SCSIO 52915 isolated from a deep-sea sediment in the South China Sea.</title>
        <authorList>
            <person name="Chen R.W."/>
        </authorList>
    </citation>
    <scope>NUCLEOTIDE SEQUENCE [LARGE SCALE GENOMIC DNA]</scope>
    <source>
        <strain evidence="6 7">SCSIO 52915</strain>
    </source>
</reference>